<dbReference type="PANTHER" id="PTHR21180:SF32">
    <property type="entry name" value="ENDONUCLEASE_EXONUCLEASE_PHOSPHATASE FAMILY DOMAIN-CONTAINING PROTEIN 1"/>
    <property type="match status" value="1"/>
</dbReference>
<dbReference type="InterPro" id="IPR019554">
    <property type="entry name" value="Soluble_ligand-bd"/>
</dbReference>
<keyword evidence="5" id="KW-1185">Reference proteome</keyword>
<dbReference type="InterPro" id="IPR010994">
    <property type="entry name" value="RuvA_2-like"/>
</dbReference>
<sequence>MTPRTHSVTHAVTHTVTPSSPAARAASGPGRAPGSDVRARRPGSARHRVRGGRTAAHARMVARRRAAALFERPGTSTTHPPPGGDAPSPPAAGGASPALGRVVVAAPAPLRPGRPVAQAPLAGGSPALPPPVVGDPQTPVGTPVPQAEAGAGVAAEGAGPGGGTGLERRDRWRLGVRDRLPLWVQTRCGMEPRTVVALVIVLVVAVTLAGRYFWTGRPEAVRAPDVVTGAASAPAAAASRRPPAGTPPVVVDVSGTVRRPGVLRLPAGSRVADALRAAGGVRPGSDVTGLNRARVLMDGEHIVVGAAPAPPGPVTGAPGAAVVGGVPAGPVSLNTATVEQLDTLPGVGPVLAQHIVDHRTRHGGFRSVDELREVNGIGERRFADLQPLVRP</sequence>
<accession>A0A6I6FKF1</accession>
<dbReference type="GO" id="GO:0003677">
    <property type="term" value="F:DNA binding"/>
    <property type="evidence" value="ECO:0007669"/>
    <property type="project" value="UniProtKB-KW"/>
</dbReference>
<dbReference type="RefSeq" id="WP_156694451.1">
    <property type="nucleotide sequence ID" value="NZ_CP034279.1"/>
</dbReference>
<dbReference type="KEGG" id="sfic:EIZ62_22425"/>
<organism evidence="4 5">
    <name type="scientific">Streptomyces ficellus</name>
    <dbReference type="NCBI Taxonomy" id="1977088"/>
    <lineage>
        <taxon>Bacteria</taxon>
        <taxon>Bacillati</taxon>
        <taxon>Actinomycetota</taxon>
        <taxon>Actinomycetes</taxon>
        <taxon>Kitasatosporales</taxon>
        <taxon>Streptomycetaceae</taxon>
        <taxon>Streptomyces</taxon>
    </lineage>
</organism>
<dbReference type="InterPro" id="IPR051675">
    <property type="entry name" value="Endo/Exo/Phosphatase_dom_1"/>
</dbReference>
<dbReference type="Pfam" id="PF12836">
    <property type="entry name" value="HHH_3"/>
    <property type="match status" value="1"/>
</dbReference>
<gene>
    <name evidence="4" type="ORF">EIZ62_22425</name>
</gene>
<evidence type="ECO:0000256" key="1">
    <source>
        <dbReference type="SAM" id="MobiDB-lite"/>
    </source>
</evidence>
<dbReference type="SUPFAM" id="SSF47781">
    <property type="entry name" value="RuvA domain 2-like"/>
    <property type="match status" value="1"/>
</dbReference>
<evidence type="ECO:0000256" key="2">
    <source>
        <dbReference type="SAM" id="Phobius"/>
    </source>
</evidence>
<dbReference type="Gene3D" id="3.10.560.10">
    <property type="entry name" value="Outer membrane lipoprotein wza domain like"/>
    <property type="match status" value="1"/>
</dbReference>
<name>A0A6I6FKF1_9ACTN</name>
<feature type="compositionally biased region" description="Low complexity" evidence="1">
    <location>
        <begin position="147"/>
        <end position="157"/>
    </location>
</feature>
<dbReference type="PANTHER" id="PTHR21180">
    <property type="entry name" value="ENDONUCLEASE/EXONUCLEASE/PHOSPHATASE FAMILY DOMAIN-CONTAINING PROTEIN 1"/>
    <property type="match status" value="1"/>
</dbReference>
<evidence type="ECO:0000313" key="4">
    <source>
        <dbReference type="EMBL" id="QGV80682.1"/>
    </source>
</evidence>
<keyword evidence="2" id="KW-0472">Membrane</keyword>
<evidence type="ECO:0000313" key="5">
    <source>
        <dbReference type="Proteomes" id="UP000422572"/>
    </source>
</evidence>
<dbReference type="OrthoDB" id="9758724at2"/>
<reference evidence="4 5" key="1">
    <citation type="submission" date="2018-12" db="EMBL/GenBank/DDBJ databases">
        <title>Complete genome sequence of Streptomyces ficellus NRRL8067, the producer of ficellomycin, feldamycin and nojirimycin.</title>
        <authorList>
            <person name="Zhang H."/>
            <person name="Yue R."/>
            <person name="Liu Y."/>
            <person name="Li M."/>
            <person name="Mu H."/>
            <person name="Zhang J."/>
        </authorList>
    </citation>
    <scope>NUCLEOTIDE SEQUENCE [LARGE SCALE GENOMIC DNA]</scope>
    <source>
        <strain evidence="4 5">NRRL 8067</strain>
    </source>
</reference>
<feature type="transmembrane region" description="Helical" evidence="2">
    <location>
        <begin position="195"/>
        <end position="214"/>
    </location>
</feature>
<dbReference type="EMBL" id="CP034279">
    <property type="protein sequence ID" value="QGV80682.1"/>
    <property type="molecule type" value="Genomic_DNA"/>
</dbReference>
<feature type="compositionally biased region" description="Pro residues" evidence="1">
    <location>
        <begin position="79"/>
        <end position="90"/>
    </location>
</feature>
<dbReference type="Pfam" id="PF10531">
    <property type="entry name" value="SLBB"/>
    <property type="match status" value="1"/>
</dbReference>
<proteinExistence type="predicted"/>
<evidence type="ECO:0000259" key="3">
    <source>
        <dbReference type="Pfam" id="PF10531"/>
    </source>
</evidence>
<dbReference type="GO" id="GO:0015627">
    <property type="term" value="C:type II protein secretion system complex"/>
    <property type="evidence" value="ECO:0007669"/>
    <property type="project" value="TreeGrafter"/>
</dbReference>
<protein>
    <submittedName>
        <fullName evidence="4">ComEA family DNA-binding protein</fullName>
    </submittedName>
</protein>
<feature type="region of interest" description="Disordered" evidence="1">
    <location>
        <begin position="1"/>
        <end position="97"/>
    </location>
</feature>
<feature type="compositionally biased region" description="Low complexity" evidence="1">
    <location>
        <begin position="1"/>
        <end position="35"/>
    </location>
</feature>
<feature type="region of interest" description="Disordered" evidence="1">
    <location>
        <begin position="115"/>
        <end position="168"/>
    </location>
</feature>
<feature type="compositionally biased region" description="Basic residues" evidence="1">
    <location>
        <begin position="40"/>
        <end position="51"/>
    </location>
</feature>
<keyword evidence="2" id="KW-0812">Transmembrane</keyword>
<dbReference type="GO" id="GO:0015628">
    <property type="term" value="P:protein secretion by the type II secretion system"/>
    <property type="evidence" value="ECO:0007669"/>
    <property type="project" value="TreeGrafter"/>
</dbReference>
<dbReference type="Proteomes" id="UP000422572">
    <property type="component" value="Chromosome"/>
</dbReference>
<dbReference type="Gene3D" id="1.10.150.320">
    <property type="entry name" value="Photosystem II 12 kDa extrinsic protein"/>
    <property type="match status" value="1"/>
</dbReference>
<keyword evidence="2" id="KW-1133">Transmembrane helix</keyword>
<dbReference type="AlphaFoldDB" id="A0A6I6FKF1"/>
<feature type="domain" description="Soluble ligand binding" evidence="3">
    <location>
        <begin position="250"/>
        <end position="303"/>
    </location>
</feature>
<keyword evidence="4" id="KW-0238">DNA-binding</keyword>